<evidence type="ECO:0008006" key="5">
    <source>
        <dbReference type="Google" id="ProtNLM"/>
    </source>
</evidence>
<evidence type="ECO:0000313" key="4">
    <source>
        <dbReference type="Proteomes" id="UP000238348"/>
    </source>
</evidence>
<evidence type="ECO:0000313" key="3">
    <source>
        <dbReference type="EMBL" id="AUX44388.1"/>
    </source>
</evidence>
<keyword evidence="2" id="KW-0472">Membrane</keyword>
<feature type="transmembrane region" description="Helical" evidence="2">
    <location>
        <begin position="24"/>
        <end position="41"/>
    </location>
</feature>
<evidence type="ECO:0000256" key="1">
    <source>
        <dbReference type="SAM" id="MobiDB-lite"/>
    </source>
</evidence>
<gene>
    <name evidence="3" type="ORF">SOCE26_058520</name>
</gene>
<organism evidence="3 4">
    <name type="scientific">Sorangium cellulosum</name>
    <name type="common">Polyangium cellulosum</name>
    <dbReference type="NCBI Taxonomy" id="56"/>
    <lineage>
        <taxon>Bacteria</taxon>
        <taxon>Pseudomonadati</taxon>
        <taxon>Myxococcota</taxon>
        <taxon>Polyangia</taxon>
        <taxon>Polyangiales</taxon>
        <taxon>Polyangiaceae</taxon>
        <taxon>Sorangium</taxon>
    </lineage>
</organism>
<name>A0A2L0EYJ7_SORCE</name>
<proteinExistence type="predicted"/>
<dbReference type="EMBL" id="CP012673">
    <property type="protein sequence ID" value="AUX44388.1"/>
    <property type="molecule type" value="Genomic_DNA"/>
</dbReference>
<accession>A0A2L0EYJ7</accession>
<dbReference type="Proteomes" id="UP000238348">
    <property type="component" value="Chromosome"/>
</dbReference>
<keyword evidence="2" id="KW-0812">Transmembrane</keyword>
<dbReference type="AlphaFoldDB" id="A0A2L0EYJ7"/>
<feature type="transmembrane region" description="Helical" evidence="2">
    <location>
        <begin position="53"/>
        <end position="73"/>
    </location>
</feature>
<sequence>MFFWDVKALRVALAHGTLSERARFVYLFIFVSIALVAPALLRDSRALNAWDKIQWGVGIAAHALGTLWLYHLNGGSRGRRFLEKYLSLSWVYTARFLVMVVLPVWVPVHLGIGLLGLARDSTGPFDVAMSLLLDVAYYVGFGRHIRWTVAAEAAAQRGAAADAAQGISPRDAQSSGAQAPRAS</sequence>
<feature type="transmembrane region" description="Helical" evidence="2">
    <location>
        <begin position="125"/>
        <end position="141"/>
    </location>
</feature>
<reference evidence="3 4" key="1">
    <citation type="submission" date="2015-09" db="EMBL/GenBank/DDBJ databases">
        <title>Sorangium comparison.</title>
        <authorList>
            <person name="Zaburannyi N."/>
            <person name="Bunk B."/>
            <person name="Overmann J."/>
            <person name="Mueller R."/>
        </authorList>
    </citation>
    <scope>NUCLEOTIDE SEQUENCE [LARGE SCALE GENOMIC DNA]</scope>
    <source>
        <strain evidence="3 4">So ce26</strain>
    </source>
</reference>
<keyword evidence="2" id="KW-1133">Transmembrane helix</keyword>
<protein>
    <recommendedName>
        <fullName evidence="5">Transmembrane protein</fullName>
    </recommendedName>
</protein>
<evidence type="ECO:0000256" key="2">
    <source>
        <dbReference type="SAM" id="Phobius"/>
    </source>
</evidence>
<dbReference type="OrthoDB" id="2857684at2"/>
<feature type="region of interest" description="Disordered" evidence="1">
    <location>
        <begin position="162"/>
        <end position="183"/>
    </location>
</feature>
<dbReference type="RefSeq" id="WP_104982920.1">
    <property type="nucleotide sequence ID" value="NZ_CP012673.1"/>
</dbReference>